<evidence type="ECO:0000256" key="1">
    <source>
        <dbReference type="SAM" id="MobiDB-lite"/>
    </source>
</evidence>
<feature type="region of interest" description="Disordered" evidence="1">
    <location>
        <begin position="1"/>
        <end position="35"/>
    </location>
</feature>
<dbReference type="SUPFAM" id="SSF48371">
    <property type="entry name" value="ARM repeat"/>
    <property type="match status" value="1"/>
</dbReference>
<evidence type="ECO:0000313" key="2">
    <source>
        <dbReference type="EMBL" id="GAA2493755.1"/>
    </source>
</evidence>
<dbReference type="Proteomes" id="UP001501721">
    <property type="component" value="Unassembled WGS sequence"/>
</dbReference>
<evidence type="ECO:0000313" key="3">
    <source>
        <dbReference type="Proteomes" id="UP001501721"/>
    </source>
</evidence>
<gene>
    <name evidence="2" type="ORF">GCM10010422_46090</name>
</gene>
<dbReference type="SUPFAM" id="SSF52540">
    <property type="entry name" value="P-loop containing nucleoside triphosphate hydrolases"/>
    <property type="match status" value="1"/>
</dbReference>
<organism evidence="2 3">
    <name type="scientific">Streptomyces graminearus</name>
    <dbReference type="NCBI Taxonomy" id="284030"/>
    <lineage>
        <taxon>Bacteria</taxon>
        <taxon>Bacillati</taxon>
        <taxon>Actinomycetota</taxon>
        <taxon>Actinomycetes</taxon>
        <taxon>Kitasatosporales</taxon>
        <taxon>Streptomycetaceae</taxon>
        <taxon>Streptomyces</taxon>
    </lineage>
</organism>
<comment type="caution">
    <text evidence="2">The sequence shown here is derived from an EMBL/GenBank/DDBJ whole genome shotgun (WGS) entry which is preliminary data.</text>
</comment>
<proteinExistence type="predicted"/>
<keyword evidence="3" id="KW-1185">Reference proteome</keyword>
<accession>A0ABN3M0P6</accession>
<dbReference type="InterPro" id="IPR027417">
    <property type="entry name" value="P-loop_NTPase"/>
</dbReference>
<dbReference type="InterPro" id="IPR016024">
    <property type="entry name" value="ARM-type_fold"/>
</dbReference>
<name>A0ABN3M0P6_9ACTN</name>
<feature type="region of interest" description="Disordered" evidence="1">
    <location>
        <begin position="1024"/>
        <end position="1052"/>
    </location>
</feature>
<protein>
    <submittedName>
        <fullName evidence="2">Uncharacterized protein</fullName>
    </submittedName>
</protein>
<sequence length="1505" mass="163806">MRVVPIVPHASRDSGVERGPQWKGAGVAPRPGGETDKFGNRYEGAWTIRHALYVLLGMGTSITLEPGGSPGDGIEFVYRHDGGTQVHQVKRQNRNANSWNVASLRDKGVWRSLRSHVDAGRAFHFVSLLPARALDELADRARRSDDLSAFEDSWLTDGLQGPFQALAAPDVYGSAATAWRMLRGLRVEWHHERDIVNTNTVLAEQVLSGAPGRLAVLGLGDLLLNHVGTTLDAPAIVARLGEYGLRRINRIDGAETTDAVSAATRRWAAGVERELLRPTIPRDTAGQLVDQALNDAHQVIVVTGEAGGGKSAVLHQALTALTAMGTPVLGFRLDRLAPFTSTHELGQRIQLTMSPVAALGAVANGRPCVLIVDQLDAVSLASGRIPDTFDAVADLLGEAMAYPAMRVVLVCRAFDARADPRIRQLTASDRCARVSVGPLSDAQVDTALASMGLDASHLAPSQRGLLRSPLHLVLLAQIPDQEKPLTFRTTRQLFDAFWDTKRKECVRRQPSVRFHEAVSAVVTAMSARQRLVAPDTVLDADDLVVSADVLVSEHVCVRDGRQLAFFHESFFDYAFARDWLRRDERLVAFLLGGEQELFRRGQTRQVLDHLRDLDPERFTEEVEALLTTPEIRYHLKDVTLAVLRGIQDPTAGEWGAVARVLDTRPLFQSQLVNAVSSAAWFRRADDEAVFDGWLTSADAREHDWALRMMAAGADTFPDRVACLLEPHTRDPRFGTWLERILRFADLADSRRLFDLLPAAVRTGVLAGREHLIWISAEDLVKRQAGWAVELMAALVSDRPDALALAHDGRVAVLLDGDHSAIHVVEAAALGAPEAFCVQVLPLLLDVMTVTAIPPRVERLVHDKHFGFRSPDDEPADLGGALFRGAAKALRLLADREPARARELVTPLACVPFEAAQWLLYQALIGAGPALAPWAAEILLQGEHRLMSGYAGNIVWGAREILCVIGDVLPEDTLARLEGALLHLRLPPDGELSPWHEFTLLTALPEARLSGRAARRLGELRRLHDDRREPDEPQGVTAGFIGSPIPSQAARRMSDDQWLGAMRKHHRDHTDWTTFTGGAQELSHVLHDMTAADPGRFARLALRMDTRMHPAYGASLLQGLGDAEAHDDPDVIFTAVRHFAGQGKTACDRWLGRAIRKYAACVPLDLLEVLLERSLGPDESGDITGKEEDEEHDLCTAGINTVRGSAAESLADLLGHDPDGTRAALVVPHLGRLAATPSLAVRACVAHVLHAAIRYDRPAVADAFTVLVRAPDRLLASRNVARLFVALCHGDPAAGRPVMERMLRSPVAPVRRIGGQIAALAAMEWEMRDPLSTVLAGTDGAQRQGAADVCAQRLVNTGDMELAHHALVRFFHDPQEDVREAAAAVAVALRGHRLGPVRRTVNALMESGAFEPALSQLLITLEQAPDRVDELVLTCVRQFLAVSGAASADLTTRAAADAHHIGELLVRAHAQGASAARRSEILDLLDQLLLRGSYGVAEAIGRADRP</sequence>
<reference evidence="2 3" key="1">
    <citation type="journal article" date="2019" name="Int. J. Syst. Evol. Microbiol.">
        <title>The Global Catalogue of Microorganisms (GCM) 10K type strain sequencing project: providing services to taxonomists for standard genome sequencing and annotation.</title>
        <authorList>
            <consortium name="The Broad Institute Genomics Platform"/>
            <consortium name="The Broad Institute Genome Sequencing Center for Infectious Disease"/>
            <person name="Wu L."/>
            <person name="Ma J."/>
        </authorList>
    </citation>
    <scope>NUCLEOTIDE SEQUENCE [LARGE SCALE GENOMIC DNA]</scope>
    <source>
        <strain evidence="2 3">JCM 6923</strain>
    </source>
</reference>
<dbReference type="EMBL" id="BAAATL010000023">
    <property type="protein sequence ID" value="GAA2493755.1"/>
    <property type="molecule type" value="Genomic_DNA"/>
</dbReference>